<dbReference type="EMBL" id="JANPWB010000003">
    <property type="protein sequence ID" value="KAJ1204040.1"/>
    <property type="molecule type" value="Genomic_DNA"/>
</dbReference>
<feature type="region of interest" description="Disordered" evidence="1">
    <location>
        <begin position="58"/>
        <end position="77"/>
    </location>
</feature>
<proteinExistence type="predicted"/>
<feature type="compositionally biased region" description="Polar residues" evidence="1">
    <location>
        <begin position="58"/>
        <end position="70"/>
    </location>
</feature>
<dbReference type="Proteomes" id="UP001066276">
    <property type="component" value="Chromosome 2_1"/>
</dbReference>
<evidence type="ECO:0000256" key="1">
    <source>
        <dbReference type="SAM" id="MobiDB-lite"/>
    </source>
</evidence>
<gene>
    <name evidence="2" type="ORF">NDU88_007821</name>
</gene>
<accession>A0AAV7VTN8</accession>
<keyword evidence="3" id="KW-1185">Reference proteome</keyword>
<name>A0AAV7VTN8_PLEWA</name>
<evidence type="ECO:0000313" key="2">
    <source>
        <dbReference type="EMBL" id="KAJ1204040.1"/>
    </source>
</evidence>
<evidence type="ECO:0000313" key="3">
    <source>
        <dbReference type="Proteomes" id="UP001066276"/>
    </source>
</evidence>
<protein>
    <submittedName>
        <fullName evidence="2">Uncharacterized protein</fullName>
    </submittedName>
</protein>
<dbReference type="AlphaFoldDB" id="A0AAV7VTN8"/>
<organism evidence="2 3">
    <name type="scientific">Pleurodeles waltl</name>
    <name type="common">Iberian ribbed newt</name>
    <dbReference type="NCBI Taxonomy" id="8319"/>
    <lineage>
        <taxon>Eukaryota</taxon>
        <taxon>Metazoa</taxon>
        <taxon>Chordata</taxon>
        <taxon>Craniata</taxon>
        <taxon>Vertebrata</taxon>
        <taxon>Euteleostomi</taxon>
        <taxon>Amphibia</taxon>
        <taxon>Batrachia</taxon>
        <taxon>Caudata</taxon>
        <taxon>Salamandroidea</taxon>
        <taxon>Salamandridae</taxon>
        <taxon>Pleurodelinae</taxon>
        <taxon>Pleurodeles</taxon>
    </lineage>
</organism>
<sequence length="132" mass="14446">MSLAAKRRGALQIRAPRATCLSEVRRYRRRRARSSSPFPLHSSALAASLCCAHLPDDSTATQRGTGSQMSLAAKRRGALQIRAPRATCLSEVRRYRRRRARSSSPFPLHSCMSSGDDAGFQIAHSSAHSSPL</sequence>
<comment type="caution">
    <text evidence="2">The sequence shown here is derived from an EMBL/GenBank/DDBJ whole genome shotgun (WGS) entry which is preliminary data.</text>
</comment>
<reference evidence="2" key="1">
    <citation type="journal article" date="2022" name="bioRxiv">
        <title>Sequencing and chromosome-scale assembly of the giantPleurodeles waltlgenome.</title>
        <authorList>
            <person name="Brown T."/>
            <person name="Elewa A."/>
            <person name="Iarovenko S."/>
            <person name="Subramanian E."/>
            <person name="Araus A.J."/>
            <person name="Petzold A."/>
            <person name="Susuki M."/>
            <person name="Suzuki K.-i.T."/>
            <person name="Hayashi T."/>
            <person name="Toyoda A."/>
            <person name="Oliveira C."/>
            <person name="Osipova E."/>
            <person name="Leigh N.D."/>
            <person name="Simon A."/>
            <person name="Yun M.H."/>
        </authorList>
    </citation>
    <scope>NUCLEOTIDE SEQUENCE</scope>
    <source>
        <strain evidence="2">20211129_DDA</strain>
        <tissue evidence="2">Liver</tissue>
    </source>
</reference>